<evidence type="ECO:0000313" key="1">
    <source>
        <dbReference type="EMBL" id="MDY6551413.1"/>
    </source>
</evidence>
<dbReference type="Proteomes" id="UP001284094">
    <property type="component" value="Unassembled WGS sequence"/>
</dbReference>
<proteinExistence type="predicted"/>
<accession>A0ABU5GMT1</accession>
<dbReference type="RefSeq" id="WP_152874476.1">
    <property type="nucleotide sequence ID" value="NZ_JAXHPO010000073.1"/>
</dbReference>
<gene>
    <name evidence="1" type="ORF">SKM48_11745</name>
</gene>
<dbReference type="EMBL" id="JAXHPO010000073">
    <property type="protein sequence ID" value="MDY6551413.1"/>
    <property type="molecule type" value="Genomic_DNA"/>
</dbReference>
<reference evidence="1 2" key="1">
    <citation type="journal article" date="2024" name="Syst. Appl. Microbiol.">
        <title>Evidence for the occurrence of Acinetobacter faecalis in cattle feces and its emended description.</title>
        <authorList>
            <person name="Kyselkova M."/>
            <person name="Xanthopoulou K."/>
            <person name="Shestivska V."/>
            <person name="Spanelova P."/>
            <person name="Maixnerova M."/>
            <person name="Higgins P.G."/>
            <person name="Nemec A."/>
        </authorList>
    </citation>
    <scope>NUCLEOTIDE SEQUENCE [LARGE SCALE GENOMIC DNA]</scope>
    <source>
        <strain evidence="1 2">ANC 7225</strain>
    </source>
</reference>
<name>A0ABU5GMT1_9GAMM</name>
<protein>
    <submittedName>
        <fullName evidence="1">XRE family transcriptional regulator</fullName>
    </submittedName>
</protein>
<evidence type="ECO:0000313" key="2">
    <source>
        <dbReference type="Proteomes" id="UP001284094"/>
    </source>
</evidence>
<organism evidence="1 2">
    <name type="scientific">Acinetobacter faecalis</name>
    <dbReference type="NCBI Taxonomy" id="2665161"/>
    <lineage>
        <taxon>Bacteria</taxon>
        <taxon>Pseudomonadati</taxon>
        <taxon>Pseudomonadota</taxon>
        <taxon>Gammaproteobacteria</taxon>
        <taxon>Moraxellales</taxon>
        <taxon>Moraxellaceae</taxon>
        <taxon>Acinetobacter</taxon>
    </lineage>
</organism>
<comment type="caution">
    <text evidence="1">The sequence shown here is derived from an EMBL/GenBank/DDBJ whole genome shotgun (WGS) entry which is preliminary data.</text>
</comment>
<keyword evidence="2" id="KW-1185">Reference proteome</keyword>
<sequence length="74" mass="8655">MLDLHTYWRALPEAKKAEFCLKVGVSHGYMESHLIHARKKPRMETIQAIVDASEKKLTHEQLFNFFLRKNTEAA</sequence>